<evidence type="ECO:0000256" key="1">
    <source>
        <dbReference type="SAM" id="MobiDB-lite"/>
    </source>
</evidence>
<dbReference type="Proteomes" id="UP000770717">
    <property type="component" value="Unassembled WGS sequence"/>
</dbReference>
<feature type="region of interest" description="Disordered" evidence="1">
    <location>
        <begin position="1"/>
        <end position="32"/>
    </location>
</feature>
<feature type="region of interest" description="Disordered" evidence="1">
    <location>
        <begin position="81"/>
        <end position="107"/>
    </location>
</feature>
<sequence>MAGQPSDGLFITQTHPGSPPLKHTHPNADLASVPCPPDGLRTHRSALAACGLRTHVTSFRTMNSQMHCACSRSTSAAQAQSICNGRQRRQSASLVKEGEESLRKFRR</sequence>
<evidence type="ECO:0000313" key="3">
    <source>
        <dbReference type="Proteomes" id="UP000770717"/>
    </source>
</evidence>
<reference evidence="2" key="1">
    <citation type="thesis" date="2020" institute="ProQuest LLC" country="789 East Eisenhower Parkway, Ann Arbor, MI, USA">
        <title>Comparative Genomics and Chromosome Evolution.</title>
        <authorList>
            <person name="Mudd A.B."/>
        </authorList>
    </citation>
    <scope>NUCLEOTIDE SEQUENCE</scope>
    <source>
        <strain evidence="2">HN-11 Male</strain>
        <tissue evidence="2">Kidney and liver</tissue>
    </source>
</reference>
<proteinExistence type="predicted"/>
<comment type="caution">
    <text evidence="2">The sequence shown here is derived from an EMBL/GenBank/DDBJ whole genome shotgun (WGS) entry which is preliminary data.</text>
</comment>
<organism evidence="2 3">
    <name type="scientific">Eleutherodactylus coqui</name>
    <name type="common">Puerto Rican coqui</name>
    <dbReference type="NCBI Taxonomy" id="57060"/>
    <lineage>
        <taxon>Eukaryota</taxon>
        <taxon>Metazoa</taxon>
        <taxon>Chordata</taxon>
        <taxon>Craniata</taxon>
        <taxon>Vertebrata</taxon>
        <taxon>Euteleostomi</taxon>
        <taxon>Amphibia</taxon>
        <taxon>Batrachia</taxon>
        <taxon>Anura</taxon>
        <taxon>Neobatrachia</taxon>
        <taxon>Hyloidea</taxon>
        <taxon>Eleutherodactylidae</taxon>
        <taxon>Eleutherodactylinae</taxon>
        <taxon>Eleutherodactylus</taxon>
        <taxon>Eleutherodactylus</taxon>
    </lineage>
</organism>
<name>A0A8J6EBQ7_ELECQ</name>
<gene>
    <name evidence="2" type="ORF">GDO78_019763</name>
</gene>
<protein>
    <submittedName>
        <fullName evidence="2">Uncharacterized protein</fullName>
    </submittedName>
</protein>
<dbReference type="EMBL" id="WNTK01042497">
    <property type="protein sequence ID" value="KAG9460751.1"/>
    <property type="molecule type" value="Genomic_DNA"/>
</dbReference>
<feature type="compositionally biased region" description="Basic and acidic residues" evidence="1">
    <location>
        <begin position="96"/>
        <end position="107"/>
    </location>
</feature>
<evidence type="ECO:0000313" key="2">
    <source>
        <dbReference type="EMBL" id="KAG9460751.1"/>
    </source>
</evidence>
<keyword evidence="3" id="KW-1185">Reference proteome</keyword>
<dbReference type="AlphaFoldDB" id="A0A8J6EBQ7"/>
<accession>A0A8J6EBQ7</accession>